<feature type="non-terminal residue" evidence="1">
    <location>
        <position position="1"/>
    </location>
</feature>
<evidence type="ECO:0000313" key="2">
    <source>
        <dbReference type="Proteomes" id="UP001164746"/>
    </source>
</evidence>
<name>A0ABY7ENE5_MYAAR</name>
<dbReference type="Proteomes" id="UP001164746">
    <property type="component" value="Chromosome 8"/>
</dbReference>
<protein>
    <submittedName>
        <fullName evidence="1">Uncharacterized protein</fullName>
    </submittedName>
</protein>
<sequence>PDNLLSDGHSLLSVSLAVSSLLKTNNTINEPESQHNLKTCPKWQTDKKEMFCNQINQEHMAVLIQMIESMNFQTGKNELNVVVDEIKCHKTRCTYNLAKSKYKGSRSLRNKLSLRNARNAHKSTMNKFISKHKEITARKLCNLKTHKPKEYW</sequence>
<proteinExistence type="predicted"/>
<evidence type="ECO:0000313" key="1">
    <source>
        <dbReference type="EMBL" id="WAR11508.1"/>
    </source>
</evidence>
<accession>A0ABY7ENE5</accession>
<organism evidence="1 2">
    <name type="scientific">Mya arenaria</name>
    <name type="common">Soft-shell clam</name>
    <dbReference type="NCBI Taxonomy" id="6604"/>
    <lineage>
        <taxon>Eukaryota</taxon>
        <taxon>Metazoa</taxon>
        <taxon>Spiralia</taxon>
        <taxon>Lophotrochozoa</taxon>
        <taxon>Mollusca</taxon>
        <taxon>Bivalvia</taxon>
        <taxon>Autobranchia</taxon>
        <taxon>Heteroconchia</taxon>
        <taxon>Euheterodonta</taxon>
        <taxon>Imparidentia</taxon>
        <taxon>Neoheterodontei</taxon>
        <taxon>Myida</taxon>
        <taxon>Myoidea</taxon>
        <taxon>Myidae</taxon>
        <taxon>Mya</taxon>
    </lineage>
</organism>
<gene>
    <name evidence="1" type="ORF">MAR_025688</name>
</gene>
<keyword evidence="2" id="KW-1185">Reference proteome</keyword>
<dbReference type="EMBL" id="CP111019">
    <property type="protein sequence ID" value="WAR11508.1"/>
    <property type="molecule type" value="Genomic_DNA"/>
</dbReference>
<feature type="non-terminal residue" evidence="1">
    <location>
        <position position="152"/>
    </location>
</feature>
<reference evidence="1" key="1">
    <citation type="submission" date="2022-11" db="EMBL/GenBank/DDBJ databases">
        <title>Centuries of genome instability and evolution in soft-shell clam transmissible cancer (bioRxiv).</title>
        <authorList>
            <person name="Hart S.F.M."/>
            <person name="Yonemitsu M.A."/>
            <person name="Giersch R.M."/>
            <person name="Beal B.F."/>
            <person name="Arriagada G."/>
            <person name="Davis B.W."/>
            <person name="Ostrander E.A."/>
            <person name="Goff S.P."/>
            <person name="Metzger M.J."/>
        </authorList>
    </citation>
    <scope>NUCLEOTIDE SEQUENCE</scope>
    <source>
        <strain evidence="1">MELC-2E11</strain>
        <tissue evidence="1">Siphon/mantle</tissue>
    </source>
</reference>